<dbReference type="InterPro" id="IPR002355">
    <property type="entry name" value="Cu_oxidase_Cu_BS"/>
</dbReference>
<dbReference type="PROSITE" id="PS00080">
    <property type="entry name" value="MULTICOPPER_OXIDASE2"/>
    <property type="match status" value="1"/>
</dbReference>
<dbReference type="PROSITE" id="PS00079">
    <property type="entry name" value="MULTICOPPER_OXIDASE1"/>
    <property type="match status" value="1"/>
</dbReference>
<dbReference type="InterPro" id="IPR006311">
    <property type="entry name" value="TAT_signal"/>
</dbReference>
<organism evidence="5 6">
    <name type="scientific">Pseudomonas typographi</name>
    <dbReference type="NCBI Taxonomy" id="2715964"/>
    <lineage>
        <taxon>Bacteria</taxon>
        <taxon>Pseudomonadati</taxon>
        <taxon>Pseudomonadota</taxon>
        <taxon>Gammaproteobacteria</taxon>
        <taxon>Pseudomonadales</taxon>
        <taxon>Pseudomonadaceae</taxon>
        <taxon>Pseudomonas</taxon>
    </lineage>
</organism>
<dbReference type="PANTHER" id="PTHR11709:SF2">
    <property type="entry name" value="MULTICOPPER OXIDASE LPR1"/>
    <property type="match status" value="1"/>
</dbReference>
<dbReference type="Gene3D" id="2.60.40.420">
    <property type="entry name" value="Cupredoxins - blue copper proteins"/>
    <property type="match status" value="3"/>
</dbReference>
<accession>A0ABR7Z9C3</accession>
<evidence type="ECO:0000256" key="1">
    <source>
        <dbReference type="ARBA" id="ARBA00022723"/>
    </source>
</evidence>
<feature type="domain" description="Plastocyanin-like" evidence="3">
    <location>
        <begin position="356"/>
        <end position="453"/>
    </location>
</feature>
<evidence type="ECO:0000259" key="4">
    <source>
        <dbReference type="Pfam" id="PF07732"/>
    </source>
</evidence>
<dbReference type="Pfam" id="PF07732">
    <property type="entry name" value="Cu-oxidase_3"/>
    <property type="match status" value="1"/>
</dbReference>
<dbReference type="InterPro" id="IPR011707">
    <property type="entry name" value="Cu-oxidase-like_N"/>
</dbReference>
<protein>
    <submittedName>
        <fullName evidence="5">Multicopper oxidase family protein</fullName>
    </submittedName>
</protein>
<dbReference type="PROSITE" id="PS51318">
    <property type="entry name" value="TAT"/>
    <property type="match status" value="1"/>
</dbReference>
<comment type="caution">
    <text evidence="5">The sequence shown here is derived from an EMBL/GenBank/DDBJ whole genome shotgun (WGS) entry which is preliminary data.</text>
</comment>
<keyword evidence="1" id="KW-0479">Metal-binding</keyword>
<gene>
    <name evidence="5" type="ORF">HAQ05_25445</name>
</gene>
<keyword evidence="6" id="KW-1185">Reference proteome</keyword>
<evidence type="ECO:0000259" key="3">
    <source>
        <dbReference type="Pfam" id="PF07731"/>
    </source>
</evidence>
<dbReference type="EMBL" id="JAAOCA010000049">
    <property type="protein sequence ID" value="MBD1602027.1"/>
    <property type="molecule type" value="Genomic_DNA"/>
</dbReference>
<dbReference type="InterPro" id="IPR045087">
    <property type="entry name" value="Cu-oxidase_fam"/>
</dbReference>
<dbReference type="RefSeq" id="WP_190426338.1">
    <property type="nucleotide sequence ID" value="NZ_JAAOCA010000049.1"/>
</dbReference>
<keyword evidence="2" id="KW-0560">Oxidoreductase</keyword>
<sequence>MAVTRRQLVAGASGLAVVAGGCALALRYGLGRQAPALHLTAAEHAMPLVPGCVTPAWAYTHTAPCAELRVRQGERLHVRFHNRLPVATTVHWHGIRLPLEMDGVPYVSQMPVLPGEYFDYRFKVPDAGSYWYHPHVASAEQLGRGLVAPLIVEEREPTGFAHERTLSLKNWHVDERGAFMPFSVAREAARNGTLGRLSSINGVPQGTLDVPAGEVTRVRLLNLDNTATYRINLRGEFQALIYAIDGNPIMPRPLRGDYWLGPGMRLCLAVRAPAAGGEVALRDGPVRLGTLRSVPGDGRGQQWPPALPPNPLPEPDLAHAQTLVFNFEWAGKLSVGTALGRAPSLWQVNGVAWDIDDKTCAERPIARLQHGRSYILELRNLTQYQHPIHLHGMSFKVLASNKRHIEPYFTDTFLLGRNERAQVALVADNPGTWMFHCHVIDHMETGLMAAIEVS</sequence>
<dbReference type="Pfam" id="PF07731">
    <property type="entry name" value="Cu-oxidase_2"/>
    <property type="match status" value="1"/>
</dbReference>
<evidence type="ECO:0000256" key="2">
    <source>
        <dbReference type="ARBA" id="ARBA00023002"/>
    </source>
</evidence>
<dbReference type="Proteomes" id="UP000805841">
    <property type="component" value="Unassembled WGS sequence"/>
</dbReference>
<dbReference type="InterPro" id="IPR011706">
    <property type="entry name" value="Cu-oxidase_C"/>
</dbReference>
<dbReference type="InterPro" id="IPR033138">
    <property type="entry name" value="Cu_oxidase_CS"/>
</dbReference>
<feature type="domain" description="Plastocyanin-like" evidence="4">
    <location>
        <begin position="54"/>
        <end position="156"/>
    </location>
</feature>
<proteinExistence type="predicted"/>
<dbReference type="PANTHER" id="PTHR11709">
    <property type="entry name" value="MULTI-COPPER OXIDASE"/>
    <property type="match status" value="1"/>
</dbReference>
<dbReference type="SUPFAM" id="SSF49503">
    <property type="entry name" value="Cupredoxins"/>
    <property type="match status" value="3"/>
</dbReference>
<dbReference type="PROSITE" id="PS51257">
    <property type="entry name" value="PROKAR_LIPOPROTEIN"/>
    <property type="match status" value="1"/>
</dbReference>
<dbReference type="InterPro" id="IPR008972">
    <property type="entry name" value="Cupredoxin"/>
</dbReference>
<dbReference type="CDD" id="cd13861">
    <property type="entry name" value="CuRO_1_CumA_like"/>
    <property type="match status" value="1"/>
</dbReference>
<evidence type="ECO:0000313" key="6">
    <source>
        <dbReference type="Proteomes" id="UP000805841"/>
    </source>
</evidence>
<reference evidence="5 6" key="1">
    <citation type="journal article" date="2020" name="Insects">
        <title>Bacteria Belonging to Pseudomonas typographi sp. nov. from the Bark Beetle Ips typographus Have Genomic Potential to Aid in the Host Ecology.</title>
        <authorList>
            <person name="Peral-Aranega E."/>
            <person name="Saati-Santamaria Z."/>
            <person name="Kolarik M."/>
            <person name="Rivas R."/>
            <person name="Garcia-Fraile P."/>
        </authorList>
    </citation>
    <scope>NUCLEOTIDE SEQUENCE [LARGE SCALE GENOMIC DNA]</scope>
    <source>
        <strain evidence="5 6">CA3A</strain>
    </source>
</reference>
<evidence type="ECO:0000313" key="5">
    <source>
        <dbReference type="EMBL" id="MBD1602027.1"/>
    </source>
</evidence>
<name>A0ABR7Z9C3_9PSED</name>